<dbReference type="InterPro" id="IPR036259">
    <property type="entry name" value="MFS_trans_sf"/>
</dbReference>
<dbReference type="SUPFAM" id="SSF103473">
    <property type="entry name" value="MFS general substrate transporter"/>
    <property type="match status" value="1"/>
</dbReference>
<evidence type="ECO:0000259" key="5">
    <source>
        <dbReference type="PROSITE" id="PS50850"/>
    </source>
</evidence>
<reference evidence="6" key="2">
    <citation type="journal article" date="2022" name="Proc. Natl. Acad. Sci. U.S.A.">
        <title>Diploid-dominant life cycles characterize the early evolution of Fungi.</title>
        <authorList>
            <person name="Amses K.R."/>
            <person name="Simmons D.R."/>
            <person name="Longcore J.E."/>
            <person name="Mondo S.J."/>
            <person name="Seto K."/>
            <person name="Jeronimo G.H."/>
            <person name="Bonds A.E."/>
            <person name="Quandt C.A."/>
            <person name="Davis W.J."/>
            <person name="Chang Y."/>
            <person name="Federici B.A."/>
            <person name="Kuo A."/>
            <person name="LaButti K."/>
            <person name="Pangilinan J."/>
            <person name="Andreopoulos W."/>
            <person name="Tritt A."/>
            <person name="Riley R."/>
            <person name="Hundley H."/>
            <person name="Johnson J."/>
            <person name="Lipzen A."/>
            <person name="Barry K."/>
            <person name="Lang B.F."/>
            <person name="Cuomo C.A."/>
            <person name="Buchler N.E."/>
            <person name="Grigoriev I.V."/>
            <person name="Spatafora J.W."/>
            <person name="Stajich J.E."/>
            <person name="James T.Y."/>
        </authorList>
    </citation>
    <scope>NUCLEOTIDE SEQUENCE</scope>
    <source>
        <strain evidence="6">AG</strain>
    </source>
</reference>
<evidence type="ECO:0000256" key="3">
    <source>
        <dbReference type="SAM" id="MobiDB-lite"/>
    </source>
</evidence>
<dbReference type="InterPro" id="IPR050327">
    <property type="entry name" value="Proton-linked_MCT"/>
</dbReference>
<feature type="transmembrane region" description="Helical" evidence="4">
    <location>
        <begin position="283"/>
        <end position="303"/>
    </location>
</feature>
<feature type="transmembrane region" description="Helical" evidence="4">
    <location>
        <begin position="204"/>
        <end position="228"/>
    </location>
</feature>
<feature type="domain" description="Major facilitator superfamily (MFS) profile" evidence="5">
    <location>
        <begin position="45"/>
        <end position="429"/>
    </location>
</feature>
<dbReference type="EMBL" id="MU620911">
    <property type="protein sequence ID" value="KAI8580584.1"/>
    <property type="molecule type" value="Genomic_DNA"/>
</dbReference>
<evidence type="ECO:0000256" key="2">
    <source>
        <dbReference type="ARBA" id="ARBA00006727"/>
    </source>
</evidence>
<sequence length="436" mass="47521">MSGQIPIEEPLYDDNDSKSSTTIAQPGFEKDDSDNQPLQPPDGGRGWLVVFGSFLGLFSIFGYNYSWGVFLNYYNKYVYVGQLPTLSWIGSICVSLFFFLGPINKHVIRIMGYRNMLIVGNIACPIALILASFATQVWHVFLTQGVLFGLGASFIWFPCIGASQQWFSERRGLAIGLAMSGSGIGGLVVSNIAQAAISSVGYRWALRIIGIMAFVLLIITTFTVRPLGNINQTGGKEKIIAWYLFKNPQFCVIFLHGLITTFGYMTPFFLLPSYATYLGLDPWVGANLSAIMSGVNAVARIFTGYMGDKLGRFNSLFICTMLCGIMCLVVWIPAKNEAGVWVFAILYGFFGGGYVALFPTVQPQVVGLENISPAVGLLYATNFFGYLFGTPIASRILADTDNYAYAAAWAGSTVIAGGLLAGILRVQRAGWKLAKV</sequence>
<dbReference type="InterPro" id="IPR011701">
    <property type="entry name" value="MFS"/>
</dbReference>
<dbReference type="CDD" id="cd17352">
    <property type="entry name" value="MFS_MCT_SLC16"/>
    <property type="match status" value="1"/>
</dbReference>
<keyword evidence="4" id="KW-0812">Transmembrane</keyword>
<dbReference type="Gene3D" id="1.20.1250.20">
    <property type="entry name" value="MFS general substrate transporter like domains"/>
    <property type="match status" value="2"/>
</dbReference>
<feature type="transmembrane region" description="Helical" evidence="4">
    <location>
        <begin position="249"/>
        <end position="271"/>
    </location>
</feature>
<dbReference type="InterPro" id="IPR020846">
    <property type="entry name" value="MFS_dom"/>
</dbReference>
<evidence type="ECO:0000313" key="6">
    <source>
        <dbReference type="EMBL" id="KAI8580584.1"/>
    </source>
</evidence>
<dbReference type="GeneID" id="75913584"/>
<keyword evidence="7" id="KW-1185">Reference proteome</keyword>
<feature type="transmembrane region" description="Helical" evidence="4">
    <location>
        <begin position="340"/>
        <end position="361"/>
    </location>
</feature>
<evidence type="ECO:0000313" key="7">
    <source>
        <dbReference type="Proteomes" id="UP001206595"/>
    </source>
</evidence>
<organism evidence="6 7">
    <name type="scientific">Umbelopsis ramanniana AG</name>
    <dbReference type="NCBI Taxonomy" id="1314678"/>
    <lineage>
        <taxon>Eukaryota</taxon>
        <taxon>Fungi</taxon>
        <taxon>Fungi incertae sedis</taxon>
        <taxon>Mucoromycota</taxon>
        <taxon>Mucoromycotina</taxon>
        <taxon>Umbelopsidomycetes</taxon>
        <taxon>Umbelopsidales</taxon>
        <taxon>Umbelopsidaceae</taxon>
        <taxon>Umbelopsis</taxon>
    </lineage>
</organism>
<dbReference type="AlphaFoldDB" id="A0AAD5EBU0"/>
<dbReference type="PANTHER" id="PTHR11360">
    <property type="entry name" value="MONOCARBOXYLATE TRANSPORTER"/>
    <property type="match status" value="1"/>
</dbReference>
<accession>A0AAD5EBU0</accession>
<feature type="transmembrane region" description="Helical" evidence="4">
    <location>
        <begin position="315"/>
        <end position="334"/>
    </location>
</feature>
<keyword evidence="4" id="KW-1133">Transmembrane helix</keyword>
<feature type="transmembrane region" description="Helical" evidence="4">
    <location>
        <begin position="140"/>
        <end position="160"/>
    </location>
</feature>
<comment type="similarity">
    <text evidence="2">Belongs to the major facilitator superfamily. Monocarboxylate porter (TC 2.A.1.13) family.</text>
</comment>
<reference evidence="6" key="1">
    <citation type="submission" date="2021-06" db="EMBL/GenBank/DDBJ databases">
        <authorList>
            <consortium name="DOE Joint Genome Institute"/>
            <person name="Mondo S.J."/>
            <person name="Amses K.R."/>
            <person name="Simmons D.R."/>
            <person name="Longcore J.E."/>
            <person name="Seto K."/>
            <person name="Alves G.H."/>
            <person name="Bonds A.E."/>
            <person name="Quandt C.A."/>
            <person name="Davis W.J."/>
            <person name="Chang Y."/>
            <person name="Letcher P.M."/>
            <person name="Powell M.J."/>
            <person name="Kuo A."/>
            <person name="Labutti K."/>
            <person name="Pangilinan J."/>
            <person name="Andreopoulos W."/>
            <person name="Tritt A."/>
            <person name="Riley R."/>
            <person name="Hundley H."/>
            <person name="Johnson J."/>
            <person name="Lipzen A."/>
            <person name="Barry K."/>
            <person name="Berbee M.L."/>
            <person name="Buchler N.E."/>
            <person name="Grigoriev I.V."/>
            <person name="Spatafora J.W."/>
            <person name="Stajich J.E."/>
            <person name="James T.Y."/>
        </authorList>
    </citation>
    <scope>NUCLEOTIDE SEQUENCE</scope>
    <source>
        <strain evidence="6">AG</strain>
    </source>
</reference>
<dbReference type="Pfam" id="PF07690">
    <property type="entry name" value="MFS_1"/>
    <property type="match status" value="1"/>
</dbReference>
<feature type="transmembrane region" description="Helical" evidence="4">
    <location>
        <begin position="115"/>
        <end position="134"/>
    </location>
</feature>
<feature type="transmembrane region" description="Helical" evidence="4">
    <location>
        <begin position="46"/>
        <end position="65"/>
    </location>
</feature>
<proteinExistence type="inferred from homology"/>
<dbReference type="GO" id="GO:0022857">
    <property type="term" value="F:transmembrane transporter activity"/>
    <property type="evidence" value="ECO:0007669"/>
    <property type="project" value="InterPro"/>
</dbReference>
<comment type="subcellular location">
    <subcellularLocation>
        <location evidence="1">Membrane</location>
        <topology evidence="1">Multi-pass membrane protein</topology>
    </subcellularLocation>
</comment>
<feature type="transmembrane region" description="Helical" evidence="4">
    <location>
        <begin position="85"/>
        <end position="103"/>
    </location>
</feature>
<evidence type="ECO:0000256" key="1">
    <source>
        <dbReference type="ARBA" id="ARBA00004141"/>
    </source>
</evidence>
<feature type="transmembrane region" description="Helical" evidence="4">
    <location>
        <begin position="403"/>
        <end position="424"/>
    </location>
</feature>
<keyword evidence="4" id="KW-0472">Membrane</keyword>
<feature type="transmembrane region" description="Helical" evidence="4">
    <location>
        <begin position="373"/>
        <end position="397"/>
    </location>
</feature>
<feature type="transmembrane region" description="Helical" evidence="4">
    <location>
        <begin position="172"/>
        <end position="192"/>
    </location>
</feature>
<dbReference type="Proteomes" id="UP001206595">
    <property type="component" value="Unassembled WGS sequence"/>
</dbReference>
<name>A0AAD5EBU0_UMBRA</name>
<evidence type="ECO:0000256" key="4">
    <source>
        <dbReference type="SAM" id="Phobius"/>
    </source>
</evidence>
<feature type="region of interest" description="Disordered" evidence="3">
    <location>
        <begin position="1"/>
        <end position="36"/>
    </location>
</feature>
<dbReference type="RefSeq" id="XP_051445588.1">
    <property type="nucleotide sequence ID" value="XM_051588239.1"/>
</dbReference>
<comment type="caution">
    <text evidence="6">The sequence shown here is derived from an EMBL/GenBank/DDBJ whole genome shotgun (WGS) entry which is preliminary data.</text>
</comment>
<dbReference type="GO" id="GO:0016020">
    <property type="term" value="C:membrane"/>
    <property type="evidence" value="ECO:0007669"/>
    <property type="project" value="UniProtKB-SubCell"/>
</dbReference>
<gene>
    <name evidence="6" type="ORF">K450DRAFT_236329</name>
</gene>
<dbReference type="PROSITE" id="PS50850">
    <property type="entry name" value="MFS"/>
    <property type="match status" value="1"/>
</dbReference>
<dbReference type="PANTHER" id="PTHR11360:SF284">
    <property type="entry name" value="EG:103B4.3 PROTEIN-RELATED"/>
    <property type="match status" value="1"/>
</dbReference>
<protein>
    <recommendedName>
        <fullName evidence="5">Major facilitator superfamily (MFS) profile domain-containing protein</fullName>
    </recommendedName>
</protein>